<sequence length="618" mass="63757">MSLTAGSAVVTGIDTAWATALLKGGEIFVQAPGNPLPIATIDSDTQITAALAWTGATGVYEYVLRVATTYDQQIAKNAEVFARLRAEIEAGTIWKFDVSGELADRDTYDTRPRHFSFLEFGDPYAWLWVKASNADGDWAGPFAYGVGPEGPAPSLSFSPVATGAPGTPASAVVTGSGPYNLAFTIPAGLTGLRWRGAYNAGTSYLERDGVRDNGSTWIALQDTVGNAPPVLPSTSNAFWELVSAKGIDGTGTGDVVGPAGVIDGRPVVFDGTSGKLVKQGPLPFSGSYTDLSGKPNLGAAAALNVGMTAGTVAAGDDARIVAAGQNDALFALEIADLKGTRLGMKGGIADAFDDETGVGIKTNATYSAPNGTYTPSFTDGASVKPAAGLISWAGLSNVVTANLVDGSTSSQAFHSDSAAPGAYVEIDYGAGNEKALAKWEFYVNGANACIWNIQYHDGITFVTVATLNMSGGAGWKSVTWAPVGVRRRWRATLANTPGSGSYHTELTVSLAGATNNMTLESIAYAAAAQPSTGRLAVQLVETDAVTINTDLTAEISRDGGASWTAAALALSTSLSGVKIYEATGINIGAQPSGTSMKWRVKTLNNKNVAVSGVVMQWS</sequence>
<dbReference type="RefSeq" id="WP_306156866.1">
    <property type="nucleotide sequence ID" value="NZ_CP132314.1"/>
</dbReference>
<evidence type="ECO:0008006" key="3">
    <source>
        <dbReference type="Google" id="ProtNLM"/>
    </source>
</evidence>
<proteinExistence type="predicted"/>
<reference evidence="1 2" key="1">
    <citation type="submission" date="2023-08" db="EMBL/GenBank/DDBJ databases">
        <title>Pathogen: clinical or host-associated sample.</title>
        <authorList>
            <person name="Hergert J."/>
            <person name="Casey R."/>
            <person name="Wagner J."/>
            <person name="Young E.L."/>
            <person name="Oakeson K.F."/>
        </authorList>
    </citation>
    <scope>NUCLEOTIDE SEQUENCE [LARGE SCALE GENOMIC DNA]</scope>
    <source>
        <strain evidence="1 2">UPHL-collab-2</strain>
    </source>
</reference>
<keyword evidence="2" id="KW-1185">Reference proteome</keyword>
<organism evidence="1 2">
    <name type="scientific">Shinella oryzae</name>
    <dbReference type="NCBI Taxonomy" id="2871820"/>
    <lineage>
        <taxon>Bacteria</taxon>
        <taxon>Pseudomonadati</taxon>
        <taxon>Pseudomonadota</taxon>
        <taxon>Alphaproteobacteria</taxon>
        <taxon>Hyphomicrobiales</taxon>
        <taxon>Rhizobiaceae</taxon>
        <taxon>Shinella</taxon>
    </lineage>
</organism>
<evidence type="ECO:0000313" key="1">
    <source>
        <dbReference type="EMBL" id="WLS01756.1"/>
    </source>
</evidence>
<protein>
    <recommendedName>
        <fullName evidence="3">F5/8 type C domain-containing protein</fullName>
    </recommendedName>
</protein>
<accession>A0ABY9K290</accession>
<gene>
    <name evidence="1" type="ORF">Q9315_09875</name>
</gene>
<dbReference type="Proteomes" id="UP001225788">
    <property type="component" value="Chromosome"/>
</dbReference>
<dbReference type="EMBL" id="CP132314">
    <property type="protein sequence ID" value="WLS01756.1"/>
    <property type="molecule type" value="Genomic_DNA"/>
</dbReference>
<evidence type="ECO:0000313" key="2">
    <source>
        <dbReference type="Proteomes" id="UP001225788"/>
    </source>
</evidence>
<name>A0ABY9K290_9HYPH</name>